<feature type="transmembrane region" description="Helical" evidence="1">
    <location>
        <begin position="58"/>
        <end position="81"/>
    </location>
</feature>
<sequence length="122" mass="14520">MIANYPFLSLTCFFILLCYISLILYKIKVKMFYKNNSYRKIKLKDHPLYLIYPFEKKIYVFIWILYILWIILATSGLFLIFSNSGSNNNLVKLGIIFQVLATFTSFILVANYFRFLKKQSPL</sequence>
<keyword evidence="1" id="KW-1133">Transmembrane helix</keyword>
<organism evidence="2">
    <name type="scientific">Carnobacterium maltaromaticum</name>
    <name type="common">Carnobacterium piscicola</name>
    <dbReference type="NCBI Taxonomy" id="2751"/>
    <lineage>
        <taxon>Bacteria</taxon>
        <taxon>Bacillati</taxon>
        <taxon>Bacillota</taxon>
        <taxon>Bacilli</taxon>
        <taxon>Lactobacillales</taxon>
        <taxon>Carnobacteriaceae</taxon>
        <taxon>Carnobacterium</taxon>
    </lineage>
</organism>
<keyword evidence="1" id="KW-0812">Transmembrane</keyword>
<reference evidence="2" key="2">
    <citation type="submission" date="2015-04" db="EMBL/GenBank/DDBJ databases">
        <title>Carnobacterium maltaromaticum LMA28 plasmids.</title>
        <authorList>
            <person name="Cailliez-Grimal C."/>
            <person name="Iskandar C."/>
        </authorList>
    </citation>
    <scope>NUCLEOTIDE SEQUENCE [LARGE SCALE GENOMIC DNA]</scope>
    <source>
        <strain evidence="2">LMA28</strain>
        <plasmid evidence="2">megaplasmid</plasmid>
    </source>
</reference>
<keyword evidence="1" id="KW-0472">Membrane</keyword>
<gene>
    <name evidence="2" type="ORF">BN424_mp0036</name>
</gene>
<accession>A0A1Z5AZ28</accession>
<dbReference type="AlphaFoldDB" id="A0A1Z5AZ28"/>
<feature type="transmembrane region" description="Helical" evidence="1">
    <location>
        <begin position="6"/>
        <end position="25"/>
    </location>
</feature>
<protein>
    <submittedName>
        <fullName evidence="2">Uncharacterized protein</fullName>
    </submittedName>
</protein>
<geneLocation type="plasmid" evidence="2">
    <name>megaplasmid</name>
</geneLocation>
<evidence type="ECO:0000256" key="1">
    <source>
        <dbReference type="SAM" id="Phobius"/>
    </source>
</evidence>
<reference evidence="2" key="1">
    <citation type="submission" date="2015-04" db="EMBL/GenBank/DDBJ databases">
        <title>Carnobacterium maltaromaticum LMA28 complete chromosome sequence.</title>
        <authorList>
            <person name="Borges F."/>
            <person name="Cailliez-Grimal C."/>
        </authorList>
    </citation>
    <scope>NUCLEOTIDE SEQUENCE [LARGE SCALE GENOMIC DNA]</scope>
    <source>
        <strain evidence="2">LMA28</strain>
        <plasmid evidence="2">megaplasmid</plasmid>
    </source>
</reference>
<name>A0A1Z5AZ28_CARML</name>
<keyword evidence="2" id="KW-0614">Plasmid</keyword>
<feature type="transmembrane region" description="Helical" evidence="1">
    <location>
        <begin position="93"/>
        <end position="113"/>
    </location>
</feature>
<proteinExistence type="predicted"/>
<dbReference type="EMBL" id="LN846931">
    <property type="protein sequence ID" value="CRI06578.1"/>
    <property type="molecule type" value="Genomic_DNA"/>
</dbReference>
<evidence type="ECO:0000313" key="2">
    <source>
        <dbReference type="EMBL" id="CRI06578.1"/>
    </source>
</evidence>